<organism evidence="3 4">
    <name type="scientific">PS1 clade bacterium</name>
    <dbReference type="NCBI Taxonomy" id="2175152"/>
    <lineage>
        <taxon>Bacteria</taxon>
        <taxon>Pseudomonadati</taxon>
        <taxon>Pseudomonadota</taxon>
        <taxon>Alphaproteobacteria</taxon>
        <taxon>PS1 clade</taxon>
    </lineage>
</organism>
<gene>
    <name evidence="3" type="ORF">DBW69_01600</name>
</gene>
<comment type="caution">
    <text evidence="3">The sequence shown here is derived from an EMBL/GenBank/DDBJ whole genome shotgun (WGS) entry which is preliminary data.</text>
</comment>
<dbReference type="AlphaFoldDB" id="A0A368E1Y1"/>
<feature type="transmembrane region" description="Helical" evidence="1">
    <location>
        <begin position="69"/>
        <end position="86"/>
    </location>
</feature>
<evidence type="ECO:0000313" key="3">
    <source>
        <dbReference type="EMBL" id="RCL78110.1"/>
    </source>
</evidence>
<evidence type="ECO:0000256" key="2">
    <source>
        <dbReference type="SAM" id="SignalP"/>
    </source>
</evidence>
<protein>
    <submittedName>
        <fullName evidence="3">Uncharacterized protein</fullName>
    </submittedName>
</protein>
<evidence type="ECO:0000313" key="4">
    <source>
        <dbReference type="Proteomes" id="UP000252132"/>
    </source>
</evidence>
<dbReference type="PROSITE" id="PS51257">
    <property type="entry name" value="PROKAR_LIPOPROTEIN"/>
    <property type="match status" value="1"/>
</dbReference>
<keyword evidence="2" id="KW-0732">Signal</keyword>
<reference evidence="3 4" key="1">
    <citation type="journal article" date="2018" name="Microbiome">
        <title>Fine metagenomic profile of the Mediterranean stratified and mixed water columns revealed by assembly and recruitment.</title>
        <authorList>
            <person name="Haro-Moreno J.M."/>
            <person name="Lopez-Perez M."/>
            <person name="De La Torre J.R."/>
            <person name="Picazo A."/>
            <person name="Camacho A."/>
            <person name="Rodriguez-Valera F."/>
        </authorList>
    </citation>
    <scope>NUCLEOTIDE SEQUENCE [LARGE SCALE GENOMIC DNA]</scope>
    <source>
        <strain evidence="3">MED-G55</strain>
    </source>
</reference>
<dbReference type="Proteomes" id="UP000252132">
    <property type="component" value="Unassembled WGS sequence"/>
</dbReference>
<accession>A0A368E1Y1</accession>
<feature type="chain" id="PRO_5016713003" evidence="2">
    <location>
        <begin position="22"/>
        <end position="122"/>
    </location>
</feature>
<keyword evidence="1" id="KW-0472">Membrane</keyword>
<keyword evidence="1" id="KW-1133">Transmembrane helix</keyword>
<sequence>MKRSILSTCVTIILLSGCASFPSDIEPYPHSAAQYETASCTQIANDHNRLMMRVNKISDDMKNTARNDLWQVGAGIVFWPFLFFLGDEDDFKKRELADLTGRIIALEEASNLKNCKLHATSD</sequence>
<dbReference type="EMBL" id="QOQF01000003">
    <property type="protein sequence ID" value="RCL78110.1"/>
    <property type="molecule type" value="Genomic_DNA"/>
</dbReference>
<feature type="signal peptide" evidence="2">
    <location>
        <begin position="1"/>
        <end position="21"/>
    </location>
</feature>
<keyword evidence="1" id="KW-0812">Transmembrane</keyword>
<evidence type="ECO:0000256" key="1">
    <source>
        <dbReference type="SAM" id="Phobius"/>
    </source>
</evidence>
<proteinExistence type="predicted"/>
<name>A0A368E1Y1_9PROT</name>